<evidence type="ECO:0000256" key="13">
    <source>
        <dbReference type="ARBA" id="ARBA00023316"/>
    </source>
</evidence>
<reference evidence="22 23" key="1">
    <citation type="submission" date="2018-01" db="EMBL/GenBank/DDBJ databases">
        <title>Metagenomic assembled genomes from two thermal pools in the Uzon Caldera, Kamchatka, Russia.</title>
        <authorList>
            <person name="Wilkins L."/>
            <person name="Ettinger C."/>
        </authorList>
    </citation>
    <scope>NUCLEOTIDE SEQUENCE [LARGE SCALE GENOMIC DNA]</scope>
    <source>
        <strain evidence="22">ZAV-05</strain>
    </source>
</reference>
<keyword evidence="11 21" id="KW-0472">Membrane</keyword>
<keyword evidence="8" id="KW-0133">Cell shape</keyword>
<keyword evidence="7 21" id="KW-0812">Transmembrane</keyword>
<evidence type="ECO:0000256" key="7">
    <source>
        <dbReference type="ARBA" id="ARBA00022692"/>
    </source>
</evidence>
<evidence type="ECO:0000256" key="18">
    <source>
        <dbReference type="ARBA" id="ARBA00041418"/>
    </source>
</evidence>
<dbReference type="NCBIfam" id="TIGR02614">
    <property type="entry name" value="ftsW"/>
    <property type="match status" value="1"/>
</dbReference>
<evidence type="ECO:0000256" key="6">
    <source>
        <dbReference type="ARBA" id="ARBA00022679"/>
    </source>
</evidence>
<keyword evidence="12" id="KW-0131">Cell cycle</keyword>
<proteinExistence type="inferred from homology"/>
<dbReference type="Pfam" id="PF01098">
    <property type="entry name" value="FTSW_RODA_SPOVE"/>
    <property type="match status" value="1"/>
</dbReference>
<evidence type="ECO:0000256" key="15">
    <source>
        <dbReference type="ARBA" id="ARBA00033270"/>
    </source>
</evidence>
<evidence type="ECO:0000256" key="1">
    <source>
        <dbReference type="ARBA" id="ARBA00004651"/>
    </source>
</evidence>
<protein>
    <recommendedName>
        <fullName evidence="17">Probable peptidoglycan glycosyltransferase FtsW</fullName>
        <ecNumber evidence="19">2.4.99.28</ecNumber>
    </recommendedName>
    <alternativeName>
        <fullName evidence="18">Cell division protein FtsW</fullName>
    </alternativeName>
    <alternativeName>
        <fullName evidence="15">Cell wall polymerase</fullName>
    </alternativeName>
    <alternativeName>
        <fullName evidence="14">Peptidoglycan polymerase</fullName>
    </alternativeName>
</protein>
<sequence length="361" mass="41079">MLTFRDERIQIIFVSFALIVLGFVYIYSIGALQANRIGKMEYFFLFKQLTSAMVGIFIMYIGYRIPLDRYRSWIPFLYLLTLILLVLVFFFKPVNGANRWIPFPIFSFQPSELAKIVMVIYFAHYLDKKEDKIQLFSKGIFPASVMLGVMISLILLEPDFGTTILIITVSFILLFIGGMDKKYMIVGVLIVIPVALTFILMAGYRKARLVSFLNPWEYKNTFGYQLIQSLVAIGSGGVTGKGLGNSSQKLFFLPEAHTDFVFAIISEELGFIGSLFFIILILYLFILTYRIAMRHYDKYKRFLTLGFGFMILIQSFIHIGVTVGILPTKGITLPFVSYGGSALIAQMFIVGILMRSAEETK</sequence>
<evidence type="ECO:0000256" key="3">
    <source>
        <dbReference type="ARBA" id="ARBA00022475"/>
    </source>
</evidence>
<comment type="subcellular location">
    <subcellularLocation>
        <location evidence="1">Cell membrane</location>
        <topology evidence="1">Multi-pass membrane protein</topology>
    </subcellularLocation>
</comment>
<keyword evidence="10 21" id="KW-1133">Transmembrane helix</keyword>
<dbReference type="PANTHER" id="PTHR30474:SF2">
    <property type="entry name" value="PEPTIDOGLYCAN GLYCOSYLTRANSFERASE FTSW-RELATED"/>
    <property type="match status" value="1"/>
</dbReference>
<comment type="similarity">
    <text evidence="16">Belongs to the SEDS family. FtsW subfamily.</text>
</comment>
<feature type="transmembrane region" description="Helical" evidence="21">
    <location>
        <begin position="103"/>
        <end position="123"/>
    </location>
</feature>
<evidence type="ECO:0000256" key="2">
    <source>
        <dbReference type="ARBA" id="ARBA00004752"/>
    </source>
</evidence>
<evidence type="ECO:0000256" key="9">
    <source>
        <dbReference type="ARBA" id="ARBA00022984"/>
    </source>
</evidence>
<evidence type="ECO:0000256" key="14">
    <source>
        <dbReference type="ARBA" id="ARBA00032370"/>
    </source>
</evidence>
<feature type="transmembrane region" description="Helical" evidence="21">
    <location>
        <begin position="302"/>
        <end position="325"/>
    </location>
</feature>
<feature type="transmembrane region" description="Helical" evidence="21">
    <location>
        <begin position="12"/>
        <end position="30"/>
    </location>
</feature>
<evidence type="ECO:0000256" key="4">
    <source>
        <dbReference type="ARBA" id="ARBA00022618"/>
    </source>
</evidence>
<dbReference type="InterPro" id="IPR001182">
    <property type="entry name" value="FtsW/RodA"/>
</dbReference>
<dbReference type="GO" id="GO:0008360">
    <property type="term" value="P:regulation of cell shape"/>
    <property type="evidence" value="ECO:0007669"/>
    <property type="project" value="UniProtKB-KW"/>
</dbReference>
<dbReference type="GO" id="GO:0005886">
    <property type="term" value="C:plasma membrane"/>
    <property type="evidence" value="ECO:0007669"/>
    <property type="project" value="UniProtKB-SubCell"/>
</dbReference>
<evidence type="ECO:0000313" key="23">
    <source>
        <dbReference type="Proteomes" id="UP000242881"/>
    </source>
</evidence>
<accession>A0A2J6WHC9</accession>
<evidence type="ECO:0000256" key="19">
    <source>
        <dbReference type="ARBA" id="ARBA00044770"/>
    </source>
</evidence>
<keyword evidence="5" id="KW-0328">Glycosyltransferase</keyword>
<comment type="pathway">
    <text evidence="2">Cell wall biogenesis; peptidoglycan biosynthesis.</text>
</comment>
<evidence type="ECO:0000256" key="8">
    <source>
        <dbReference type="ARBA" id="ARBA00022960"/>
    </source>
</evidence>
<feature type="transmembrane region" description="Helical" evidence="21">
    <location>
        <begin position="269"/>
        <end position="290"/>
    </location>
</feature>
<dbReference type="RefSeq" id="WP_424606086.1">
    <property type="nucleotide sequence ID" value="NZ_JBNAVA010000011.1"/>
</dbReference>
<keyword evidence="9" id="KW-0573">Peptidoglycan synthesis</keyword>
<evidence type="ECO:0000256" key="12">
    <source>
        <dbReference type="ARBA" id="ARBA00023306"/>
    </source>
</evidence>
<comment type="caution">
    <text evidence="22">The sequence shown here is derived from an EMBL/GenBank/DDBJ whole genome shotgun (WGS) entry which is preliminary data.</text>
</comment>
<feature type="transmembrane region" description="Helical" evidence="21">
    <location>
        <begin position="331"/>
        <end position="354"/>
    </location>
</feature>
<evidence type="ECO:0000256" key="10">
    <source>
        <dbReference type="ARBA" id="ARBA00022989"/>
    </source>
</evidence>
<dbReference type="GO" id="GO:0009252">
    <property type="term" value="P:peptidoglycan biosynthetic process"/>
    <property type="evidence" value="ECO:0007669"/>
    <property type="project" value="UniProtKB-KW"/>
</dbReference>
<dbReference type="Proteomes" id="UP000242881">
    <property type="component" value="Unassembled WGS sequence"/>
</dbReference>
<evidence type="ECO:0000256" key="11">
    <source>
        <dbReference type="ARBA" id="ARBA00023136"/>
    </source>
</evidence>
<evidence type="ECO:0000313" key="22">
    <source>
        <dbReference type="EMBL" id="PMP69757.1"/>
    </source>
</evidence>
<gene>
    <name evidence="22" type="primary">ftsW</name>
    <name evidence="22" type="ORF">C0187_06335</name>
</gene>
<feature type="transmembrane region" description="Helical" evidence="21">
    <location>
        <begin position="183"/>
        <end position="204"/>
    </location>
</feature>
<evidence type="ECO:0000256" key="5">
    <source>
        <dbReference type="ARBA" id="ARBA00022676"/>
    </source>
</evidence>
<dbReference type="PANTHER" id="PTHR30474">
    <property type="entry name" value="CELL CYCLE PROTEIN"/>
    <property type="match status" value="1"/>
</dbReference>
<evidence type="ECO:0000256" key="21">
    <source>
        <dbReference type="SAM" id="Phobius"/>
    </source>
</evidence>
<dbReference type="GO" id="GO:0051301">
    <property type="term" value="P:cell division"/>
    <property type="evidence" value="ECO:0007669"/>
    <property type="project" value="UniProtKB-KW"/>
</dbReference>
<feature type="transmembrane region" description="Helical" evidence="21">
    <location>
        <begin position="135"/>
        <end position="154"/>
    </location>
</feature>
<dbReference type="GO" id="GO:0008955">
    <property type="term" value="F:peptidoglycan glycosyltransferase activity"/>
    <property type="evidence" value="ECO:0007669"/>
    <property type="project" value="UniProtKB-EC"/>
</dbReference>
<feature type="transmembrane region" description="Helical" evidence="21">
    <location>
        <begin position="73"/>
        <end position="91"/>
    </location>
</feature>
<dbReference type="EMBL" id="PNIN01000063">
    <property type="protein sequence ID" value="PMP69757.1"/>
    <property type="molecule type" value="Genomic_DNA"/>
</dbReference>
<keyword evidence="6" id="KW-0808">Transferase</keyword>
<dbReference type="InterPro" id="IPR013437">
    <property type="entry name" value="FtsW"/>
</dbReference>
<dbReference type="GO" id="GO:0015648">
    <property type="term" value="F:lipid-linked peptidoglycan transporter activity"/>
    <property type="evidence" value="ECO:0007669"/>
    <property type="project" value="TreeGrafter"/>
</dbReference>
<keyword evidence="3" id="KW-1003">Cell membrane</keyword>
<dbReference type="AlphaFoldDB" id="A0A2J6WHC9"/>
<comment type="catalytic activity">
    <reaction evidence="20">
        <text>[GlcNAc-(1-&gt;4)-Mur2Ac(oyl-L-Ala-gamma-D-Glu-L-Lys-D-Ala-D-Ala)](n)-di-trans,octa-cis-undecaprenyl diphosphate + beta-D-GlcNAc-(1-&gt;4)-Mur2Ac(oyl-L-Ala-gamma-D-Glu-L-Lys-D-Ala-D-Ala)-di-trans,octa-cis-undecaprenyl diphosphate = [GlcNAc-(1-&gt;4)-Mur2Ac(oyl-L-Ala-gamma-D-Glu-L-Lys-D-Ala-D-Ala)](n+1)-di-trans,octa-cis-undecaprenyl diphosphate + di-trans,octa-cis-undecaprenyl diphosphate + H(+)</text>
        <dbReference type="Rhea" id="RHEA:23708"/>
        <dbReference type="Rhea" id="RHEA-COMP:9602"/>
        <dbReference type="Rhea" id="RHEA-COMP:9603"/>
        <dbReference type="ChEBI" id="CHEBI:15378"/>
        <dbReference type="ChEBI" id="CHEBI:58405"/>
        <dbReference type="ChEBI" id="CHEBI:60033"/>
        <dbReference type="ChEBI" id="CHEBI:78435"/>
        <dbReference type="EC" id="2.4.99.28"/>
    </reaction>
</comment>
<feature type="transmembrane region" description="Helical" evidence="21">
    <location>
        <begin position="42"/>
        <end position="61"/>
    </location>
</feature>
<keyword evidence="13" id="KW-0961">Cell wall biogenesis/degradation</keyword>
<dbReference type="GO" id="GO:0032153">
    <property type="term" value="C:cell division site"/>
    <property type="evidence" value="ECO:0007669"/>
    <property type="project" value="TreeGrafter"/>
</dbReference>
<name>A0A2J6WHC9_9BACT</name>
<dbReference type="GO" id="GO:0071555">
    <property type="term" value="P:cell wall organization"/>
    <property type="evidence" value="ECO:0007669"/>
    <property type="project" value="UniProtKB-KW"/>
</dbReference>
<keyword evidence="4" id="KW-0132">Cell division</keyword>
<dbReference type="EC" id="2.4.99.28" evidence="19"/>
<evidence type="ECO:0000256" key="16">
    <source>
        <dbReference type="ARBA" id="ARBA00038053"/>
    </source>
</evidence>
<evidence type="ECO:0000256" key="20">
    <source>
        <dbReference type="ARBA" id="ARBA00049902"/>
    </source>
</evidence>
<feature type="transmembrane region" description="Helical" evidence="21">
    <location>
        <begin position="160"/>
        <end position="176"/>
    </location>
</feature>
<organism evidence="22 23">
    <name type="scientific">Calditerrivibrio nitroreducens</name>
    <dbReference type="NCBI Taxonomy" id="477976"/>
    <lineage>
        <taxon>Bacteria</taxon>
        <taxon>Pseudomonadati</taxon>
        <taxon>Deferribacterota</taxon>
        <taxon>Deferribacteres</taxon>
        <taxon>Deferribacterales</taxon>
        <taxon>Calditerrivibrionaceae</taxon>
    </lineage>
</organism>
<evidence type="ECO:0000256" key="17">
    <source>
        <dbReference type="ARBA" id="ARBA00041185"/>
    </source>
</evidence>